<proteinExistence type="predicted"/>
<protein>
    <recommendedName>
        <fullName evidence="2">Reverse transcriptase domain-containing protein</fullName>
    </recommendedName>
</protein>
<dbReference type="AlphaFoldDB" id="A0A1B6IE12"/>
<sequence length="109" mass="12161">FDKPIPVSGFSWQPVSTEIVSQTISHLSNYKSEDVFGLSNYVVKTVGEFIVKPLTFLINLVLRHGIFPEGLKLTKITPIFKKGDLKAPECYRPIAIVPIIGKIIESCMI</sequence>
<feature type="non-terminal residue" evidence="1">
    <location>
        <position position="1"/>
    </location>
</feature>
<evidence type="ECO:0000313" key="1">
    <source>
        <dbReference type="EMBL" id="JAS85142.1"/>
    </source>
</evidence>
<name>A0A1B6IE12_9HEMI</name>
<organism evidence="1">
    <name type="scientific">Homalodisca liturata</name>
    <dbReference type="NCBI Taxonomy" id="320908"/>
    <lineage>
        <taxon>Eukaryota</taxon>
        <taxon>Metazoa</taxon>
        <taxon>Ecdysozoa</taxon>
        <taxon>Arthropoda</taxon>
        <taxon>Hexapoda</taxon>
        <taxon>Insecta</taxon>
        <taxon>Pterygota</taxon>
        <taxon>Neoptera</taxon>
        <taxon>Paraneoptera</taxon>
        <taxon>Hemiptera</taxon>
        <taxon>Auchenorrhyncha</taxon>
        <taxon>Membracoidea</taxon>
        <taxon>Cicadellidae</taxon>
        <taxon>Cicadellinae</taxon>
        <taxon>Proconiini</taxon>
        <taxon>Homalodisca</taxon>
    </lineage>
</organism>
<gene>
    <name evidence="1" type="ORF">g.3537</name>
</gene>
<dbReference type="EMBL" id="GECU01022564">
    <property type="protein sequence ID" value="JAS85142.1"/>
    <property type="molecule type" value="Transcribed_RNA"/>
</dbReference>
<dbReference type="PANTHER" id="PTHR47510">
    <property type="entry name" value="REVERSE TRANSCRIPTASE DOMAIN-CONTAINING PROTEIN"/>
    <property type="match status" value="1"/>
</dbReference>
<dbReference type="PANTHER" id="PTHR47510:SF3">
    <property type="entry name" value="ENDO_EXONUCLEASE_PHOSPHATASE DOMAIN-CONTAINING PROTEIN"/>
    <property type="match status" value="1"/>
</dbReference>
<feature type="non-terminal residue" evidence="1">
    <location>
        <position position="109"/>
    </location>
</feature>
<evidence type="ECO:0008006" key="2">
    <source>
        <dbReference type="Google" id="ProtNLM"/>
    </source>
</evidence>
<accession>A0A1B6IE12</accession>
<reference evidence="1" key="1">
    <citation type="submission" date="2015-11" db="EMBL/GenBank/DDBJ databases">
        <title>De novo transcriptome assembly of four potential Pierce s Disease insect vectors from Arizona vineyards.</title>
        <authorList>
            <person name="Tassone E.E."/>
        </authorList>
    </citation>
    <scope>NUCLEOTIDE SEQUENCE</scope>
</reference>